<organism evidence="2 3">
    <name type="scientific">Aquibium pacificus</name>
    <dbReference type="NCBI Taxonomy" id="3153579"/>
    <lineage>
        <taxon>Bacteria</taxon>
        <taxon>Pseudomonadati</taxon>
        <taxon>Pseudomonadota</taxon>
        <taxon>Alphaproteobacteria</taxon>
        <taxon>Hyphomicrobiales</taxon>
        <taxon>Phyllobacteriaceae</taxon>
        <taxon>Aquibium</taxon>
    </lineage>
</organism>
<dbReference type="Pfam" id="PF07978">
    <property type="entry name" value="NIPSNAP"/>
    <property type="match status" value="1"/>
</dbReference>
<comment type="caution">
    <text evidence="2">The sequence shown here is derived from an EMBL/GenBank/DDBJ whole genome shotgun (WGS) entry which is preliminary data.</text>
</comment>
<dbReference type="InterPro" id="IPR011008">
    <property type="entry name" value="Dimeric_a/b-barrel"/>
</dbReference>
<accession>A0ABV3SM41</accession>
<protein>
    <submittedName>
        <fullName evidence="2">NIPSNAP family protein</fullName>
    </submittedName>
</protein>
<evidence type="ECO:0000313" key="3">
    <source>
        <dbReference type="Proteomes" id="UP001556692"/>
    </source>
</evidence>
<dbReference type="RefSeq" id="WP_367955710.1">
    <property type="nucleotide sequence ID" value="NZ_JBDPGJ010000004.1"/>
</dbReference>
<feature type="domain" description="NIPSNAP" evidence="1">
    <location>
        <begin position="3"/>
        <end position="98"/>
    </location>
</feature>
<keyword evidence="3" id="KW-1185">Reference proteome</keyword>
<gene>
    <name evidence="2" type="ORF">ABGN05_19475</name>
</gene>
<sequence>MIYDLRVYEHAEGKADAVRERFLAEVAPRFAGHGIDLVGVFVDTETGMLTYLTRHADDAARKRAWASFSADEGWKAAKAASEPDGPLISKQRITVLEPIGRGLLLG</sequence>
<dbReference type="InterPro" id="IPR012577">
    <property type="entry name" value="NIPSNAP"/>
</dbReference>
<evidence type="ECO:0000313" key="2">
    <source>
        <dbReference type="EMBL" id="MEX0407846.1"/>
    </source>
</evidence>
<dbReference type="Gene3D" id="3.30.70.100">
    <property type="match status" value="1"/>
</dbReference>
<evidence type="ECO:0000259" key="1">
    <source>
        <dbReference type="Pfam" id="PF07978"/>
    </source>
</evidence>
<name>A0ABV3SM41_9HYPH</name>
<dbReference type="SUPFAM" id="SSF54909">
    <property type="entry name" value="Dimeric alpha+beta barrel"/>
    <property type="match status" value="1"/>
</dbReference>
<dbReference type="Proteomes" id="UP001556692">
    <property type="component" value="Unassembled WGS sequence"/>
</dbReference>
<dbReference type="EMBL" id="JBDPGJ010000004">
    <property type="protein sequence ID" value="MEX0407846.1"/>
    <property type="molecule type" value="Genomic_DNA"/>
</dbReference>
<reference evidence="2 3" key="1">
    <citation type="submission" date="2024-05" db="EMBL/GenBank/DDBJ databases">
        <authorList>
            <person name="Jiang F."/>
        </authorList>
    </citation>
    <scope>NUCLEOTIDE SEQUENCE [LARGE SCALE GENOMIC DNA]</scope>
    <source>
        <strain evidence="2 3">LZ166</strain>
    </source>
</reference>
<proteinExistence type="predicted"/>